<proteinExistence type="predicted"/>
<reference evidence="2 3" key="1">
    <citation type="submission" date="2018-11" db="EMBL/GenBank/DDBJ databases">
        <authorList>
            <person name="Criscuolo A."/>
        </authorList>
    </citation>
    <scope>NUCLEOTIDE SEQUENCE [LARGE SCALE GENOMIC DNA]</scope>
    <source>
        <strain evidence="2">ATB-66</strain>
    </source>
</reference>
<dbReference type="Gene3D" id="3.30.750.140">
    <property type="match status" value="1"/>
</dbReference>
<dbReference type="InterPro" id="IPR038610">
    <property type="entry name" value="FliK-like_C_sf"/>
</dbReference>
<dbReference type="Proteomes" id="UP000270468">
    <property type="component" value="Unassembled WGS sequence"/>
</dbReference>
<evidence type="ECO:0000313" key="3">
    <source>
        <dbReference type="Proteomes" id="UP000270468"/>
    </source>
</evidence>
<keyword evidence="2" id="KW-0966">Cell projection</keyword>
<dbReference type="EMBL" id="UXAV01000042">
    <property type="protein sequence ID" value="VDC29754.1"/>
    <property type="molecule type" value="Genomic_DNA"/>
</dbReference>
<dbReference type="AlphaFoldDB" id="A0A3P5X450"/>
<evidence type="ECO:0000313" key="2">
    <source>
        <dbReference type="EMBL" id="VDC29754.1"/>
    </source>
</evidence>
<dbReference type="CDD" id="cd17470">
    <property type="entry name" value="T3SS_Flik_C"/>
    <property type="match status" value="1"/>
</dbReference>
<name>A0A3P5X450_9BACL</name>
<organism evidence="2 3">
    <name type="scientific">Filibacter tadaridae</name>
    <dbReference type="NCBI Taxonomy" id="2483811"/>
    <lineage>
        <taxon>Bacteria</taxon>
        <taxon>Bacillati</taxon>
        <taxon>Bacillota</taxon>
        <taxon>Bacilli</taxon>
        <taxon>Bacillales</taxon>
        <taxon>Caryophanaceae</taxon>
        <taxon>Filibacter</taxon>
    </lineage>
</organism>
<dbReference type="OrthoDB" id="2112988at2"/>
<gene>
    <name evidence="2" type="ORF">FILTAD_02306</name>
</gene>
<protein>
    <submittedName>
        <fullName evidence="2">Flagellar hook-length control protein FliK</fullName>
    </submittedName>
</protein>
<sequence length="425" mass="47331">MKIATIRAFDGMDHPSVSNKKAAQGTFRTVLSNVSSSNQTSTVLPSQSNKKFKSTDKEIVSIIGAKTFEELKATVKEITGDETKISILENNLGDLGQIAEQLNIAPAQLLDSLLSFLEKAGLRESDLAEITNTDDIWAVLDKIDKVAPQFFNQLAEALEGKGEIPNQHAVGLLAFLKTIELIAPKSDLLMMQEQQVFGLQGFLKAVSERLEDTFKSSITTKMGMVQLMEQRREVGVLVQIDSGQNTNEDGKSKSGTELAQQAISGHTGNAIVFKGEVTAAELESRNNTRNETLLREMQTILKRSNFGQTGGTNRLLIKLYPEQLGQLRIELLQNNGVMTARILASTSLGKEMLDSQLNQLRSAFQQQNLQVERIDITQTLQDTNRNDRNQSFNQQNAQQHLMDEQPEQHTEEEMTFQEYMIELEA</sequence>
<keyword evidence="3" id="KW-1185">Reference proteome</keyword>
<accession>A0A3P5X450</accession>
<dbReference type="Pfam" id="PF02120">
    <property type="entry name" value="Flg_hook"/>
    <property type="match status" value="1"/>
</dbReference>
<feature type="domain" description="Flagellar hook-length control protein-like C-terminal" evidence="1">
    <location>
        <begin position="309"/>
        <end position="383"/>
    </location>
</feature>
<dbReference type="InterPro" id="IPR021136">
    <property type="entry name" value="Flagellar_hook_control-like_C"/>
</dbReference>
<keyword evidence="2" id="KW-0282">Flagellum</keyword>
<keyword evidence="2" id="KW-0969">Cilium</keyword>
<evidence type="ECO:0000259" key="1">
    <source>
        <dbReference type="Pfam" id="PF02120"/>
    </source>
</evidence>
<dbReference type="RefSeq" id="WP_160117608.1">
    <property type="nucleotide sequence ID" value="NZ_CBCRXF010000001.1"/>
</dbReference>